<reference evidence="4" key="2">
    <citation type="journal article" date="2019" name="Int. J. Syst. Evol. Microbiol.">
        <title>The Global Catalogue of Microorganisms (GCM) 10K type strain sequencing project: providing services to taxonomists for standard genome sequencing and annotation.</title>
        <authorList>
            <consortium name="The Broad Institute Genomics Platform"/>
            <consortium name="The Broad Institute Genome Sequencing Center for Infectious Disease"/>
            <person name="Wu L."/>
            <person name="Ma J."/>
        </authorList>
    </citation>
    <scope>NUCLEOTIDE SEQUENCE [LARGE SCALE GENOMIC DNA]</scope>
    <source>
        <strain evidence="4">JCM 9651</strain>
    </source>
</reference>
<comment type="caution">
    <text evidence="2">The sequence shown here is derived from an EMBL/GenBank/DDBJ whole genome shotgun (WGS) entry which is preliminary data.</text>
</comment>
<reference evidence="2" key="3">
    <citation type="submission" date="2023-12" db="EMBL/GenBank/DDBJ databases">
        <authorList>
            <person name="Sun Q."/>
            <person name="Inoue M."/>
        </authorList>
    </citation>
    <scope>NUCLEOTIDE SEQUENCE</scope>
    <source>
        <strain evidence="2">JCM 9651</strain>
    </source>
</reference>
<evidence type="ECO:0000313" key="3">
    <source>
        <dbReference type="EMBL" id="GAA3380315.1"/>
    </source>
</evidence>
<reference evidence="2" key="1">
    <citation type="journal article" date="2014" name="Int. J. Syst. Evol. Microbiol.">
        <title>Complete genome of a new Firmicutes species belonging to the dominant human colonic microbiota ('Ruminococcus bicirculans') reveals two chromosomes and a selective capacity to utilize plant glucans.</title>
        <authorList>
            <consortium name="NISC Comparative Sequencing Program"/>
            <person name="Wegmann U."/>
            <person name="Louis P."/>
            <person name="Goesmann A."/>
            <person name="Henrissat B."/>
            <person name="Duncan S.H."/>
            <person name="Flint H.J."/>
        </authorList>
    </citation>
    <scope>NUCLEOTIDE SEQUENCE</scope>
    <source>
        <strain evidence="2">JCM 9651</strain>
    </source>
</reference>
<protein>
    <submittedName>
        <fullName evidence="2">Uncharacterized protein</fullName>
    </submittedName>
</protein>
<keyword evidence="4" id="KW-1185">Reference proteome</keyword>
<gene>
    <name evidence="2" type="ORF">GCM10020367_01400</name>
    <name evidence="3" type="ORF">GCM10020367_67440</name>
</gene>
<organism evidence="2 4">
    <name type="scientific">Streptomyces sannanensis</name>
    <dbReference type="NCBI Taxonomy" id="285536"/>
    <lineage>
        <taxon>Bacteria</taxon>
        <taxon>Bacillati</taxon>
        <taxon>Actinomycetota</taxon>
        <taxon>Actinomycetes</taxon>
        <taxon>Kitasatosporales</taxon>
        <taxon>Streptomycetaceae</taxon>
        <taxon>Streptomyces</taxon>
    </lineage>
</organism>
<feature type="compositionally biased region" description="Basic and acidic residues" evidence="1">
    <location>
        <begin position="106"/>
        <end position="120"/>
    </location>
</feature>
<feature type="region of interest" description="Disordered" evidence="1">
    <location>
        <begin position="100"/>
        <end position="157"/>
    </location>
</feature>
<sequence length="173" mass="19140">MLAPPSAPRDQEVFPEVTDTTVEEWRPAHADLTWANVTGPEFYRIDWEDRGIVPRGLDAATLRGHSLAVPAIVERVWSERRPDLESRPGRLMALFLFAKGTGPHARPKDPRLEPARKEGSALRGVRGTRRQSRPKAGTPGWSGPPPSSHGQPGAHLLIQPRLNRSLSWVLTSS</sequence>
<dbReference type="EMBL" id="BAAAYL010000001">
    <property type="protein sequence ID" value="GAA3380315.1"/>
    <property type="molecule type" value="Genomic_DNA"/>
</dbReference>
<evidence type="ECO:0000313" key="4">
    <source>
        <dbReference type="Proteomes" id="UP001499990"/>
    </source>
</evidence>
<evidence type="ECO:0000256" key="1">
    <source>
        <dbReference type="SAM" id="MobiDB-lite"/>
    </source>
</evidence>
<evidence type="ECO:0000313" key="2">
    <source>
        <dbReference type="EMBL" id="GAA3367381.1"/>
    </source>
</evidence>
<dbReference type="EMBL" id="BAAAYL010000001">
    <property type="protein sequence ID" value="GAA3367381.1"/>
    <property type="molecule type" value="Genomic_DNA"/>
</dbReference>
<proteinExistence type="predicted"/>
<name>A0ABP6S3N1_9ACTN</name>
<accession>A0ABP6S3N1</accession>
<dbReference type="Proteomes" id="UP001499990">
    <property type="component" value="Unassembled WGS sequence"/>
</dbReference>